<dbReference type="EMBL" id="KZ613467">
    <property type="protein sequence ID" value="PMD26771.1"/>
    <property type="molecule type" value="Genomic_DNA"/>
</dbReference>
<dbReference type="STRING" id="1745343.A0A2J6QKI3"/>
<dbReference type="Proteomes" id="UP000235672">
    <property type="component" value="Unassembled WGS sequence"/>
</dbReference>
<dbReference type="InterPro" id="IPR000210">
    <property type="entry name" value="BTB/POZ_dom"/>
</dbReference>
<evidence type="ECO:0000313" key="2">
    <source>
        <dbReference type="EMBL" id="PMD26771.1"/>
    </source>
</evidence>
<evidence type="ECO:0000259" key="1">
    <source>
        <dbReference type="PROSITE" id="PS50097"/>
    </source>
</evidence>
<feature type="domain" description="BTB" evidence="1">
    <location>
        <begin position="107"/>
        <end position="179"/>
    </location>
</feature>
<dbReference type="AlphaFoldDB" id="A0A2J6QKI3"/>
<name>A0A2J6QKI3_9HELO</name>
<dbReference type="Gene3D" id="3.30.710.10">
    <property type="entry name" value="Potassium Channel Kv1.1, Chain A"/>
    <property type="match status" value="1"/>
</dbReference>
<reference evidence="2 3" key="1">
    <citation type="submission" date="2016-05" db="EMBL/GenBank/DDBJ databases">
        <title>A degradative enzymes factory behind the ericoid mycorrhizal symbiosis.</title>
        <authorList>
            <consortium name="DOE Joint Genome Institute"/>
            <person name="Martino E."/>
            <person name="Morin E."/>
            <person name="Grelet G."/>
            <person name="Kuo A."/>
            <person name="Kohler A."/>
            <person name="Daghino S."/>
            <person name="Barry K."/>
            <person name="Choi C."/>
            <person name="Cichocki N."/>
            <person name="Clum A."/>
            <person name="Copeland A."/>
            <person name="Hainaut M."/>
            <person name="Haridas S."/>
            <person name="Labutti K."/>
            <person name="Lindquist E."/>
            <person name="Lipzen A."/>
            <person name="Khouja H.-R."/>
            <person name="Murat C."/>
            <person name="Ohm R."/>
            <person name="Olson A."/>
            <person name="Spatafora J."/>
            <person name="Veneault-Fourrey C."/>
            <person name="Henrissat B."/>
            <person name="Grigoriev I."/>
            <person name="Martin F."/>
            <person name="Perotto S."/>
        </authorList>
    </citation>
    <scope>NUCLEOTIDE SEQUENCE [LARGE SCALE GENOMIC DNA]</scope>
    <source>
        <strain evidence="2 3">UAMH 7357</strain>
    </source>
</reference>
<dbReference type="OrthoDB" id="1022638at2759"/>
<accession>A0A2J6QKI3</accession>
<dbReference type="InterPro" id="IPR011333">
    <property type="entry name" value="SKP1/BTB/POZ_sf"/>
</dbReference>
<dbReference type="SUPFAM" id="SSF54695">
    <property type="entry name" value="POZ domain"/>
    <property type="match status" value="1"/>
</dbReference>
<dbReference type="PROSITE" id="PS50097">
    <property type="entry name" value="BTB"/>
    <property type="match status" value="1"/>
</dbReference>
<keyword evidence="3" id="KW-1185">Reference proteome</keyword>
<dbReference type="CDD" id="cd18186">
    <property type="entry name" value="BTB_POZ_ZBTB_KLHL-like"/>
    <property type="match status" value="1"/>
</dbReference>
<dbReference type="PANTHER" id="PTHR47843:SF7">
    <property type="entry name" value="BTB DOMAIN-CONTAINING PROTEIN"/>
    <property type="match status" value="1"/>
</dbReference>
<sequence length="353" mass="40403">MRTSSKLVECWLKSTFMVAVASCCDLLIHLRSIIKQGDFLPPDPSSTSMILQIQSSVTKNTITNQHVLNSQVEDWSSVAANSTPKVKLAPKDEERPCKKARLFDSLEEMTILIAGREDHQKHFTIHKKIVCDASPFFKAHCKPEWMKHEEKVIKLPEDNAEVIQMLIFWIYHNQICISRKDCTESKTCEEALKAPWGLFAQLYVVAQKYQMSLLQNDAIDAILDVYVDDWCRFTPGLISWVYENTAEGDNLRKLIFRVARENLNRSRLATFCDNLCPRFLFDLAYAGAQSGSEGKLEDNEKLSSTEDPEDDFCVEYHYYDFGYGGKKCKTIKSSIEASDHDEDDFEMAFSILS</sequence>
<proteinExistence type="predicted"/>
<organism evidence="2 3">
    <name type="scientific">Hyaloscypha hepaticicola</name>
    <dbReference type="NCBI Taxonomy" id="2082293"/>
    <lineage>
        <taxon>Eukaryota</taxon>
        <taxon>Fungi</taxon>
        <taxon>Dikarya</taxon>
        <taxon>Ascomycota</taxon>
        <taxon>Pezizomycotina</taxon>
        <taxon>Leotiomycetes</taxon>
        <taxon>Helotiales</taxon>
        <taxon>Hyaloscyphaceae</taxon>
        <taxon>Hyaloscypha</taxon>
    </lineage>
</organism>
<evidence type="ECO:0000313" key="3">
    <source>
        <dbReference type="Proteomes" id="UP000235672"/>
    </source>
</evidence>
<dbReference type="Pfam" id="PF00651">
    <property type="entry name" value="BTB"/>
    <property type="match status" value="1"/>
</dbReference>
<protein>
    <recommendedName>
        <fullName evidence="1">BTB domain-containing protein</fullName>
    </recommendedName>
</protein>
<dbReference type="PANTHER" id="PTHR47843">
    <property type="entry name" value="BTB DOMAIN-CONTAINING PROTEIN-RELATED"/>
    <property type="match status" value="1"/>
</dbReference>
<gene>
    <name evidence="2" type="ORF">NA56DRAFT_730096</name>
</gene>